<dbReference type="AlphaFoldDB" id="A0AAQ3R700"/>
<protein>
    <submittedName>
        <fullName evidence="2">Uncharacterized protein</fullName>
    </submittedName>
</protein>
<keyword evidence="3" id="KW-1185">Reference proteome</keyword>
<sequence>METVFPTKDTMLDKTSATTSYEPVDKSAIAEDGARKARMSGRFSDVFLNALLLIVPMLLFSGALLGLVFTYRVNHHEPLHSNLEIFGETNENGVYYVDFPATRLIFISSWSSSLAPMLGASMLALWSYPVARKVFASRNREDKTSLPTPYQLALVVNMLTTSGLRSLWQWIKYRLGMGWQSKRQSQSQALHSVAAVLAIATCLGFLVFAADTWLHLTTKSIEFIQTQPLLPPPDYSFRLMENCTYGNNSIMYQEFIAPVQGRGGCTIGVADPAQIAAGGQQTILLDGSEAVMVLNNVSDFIMVSTYVDGDGQPYSYLTIPPSPERAATDFTADTYAMRTQCTPISTECDLRAVSQISTPYSCSPGFHGDLYNETWNMAYSSNSSLDGDRSVWGVQNPYYWGLAAAVNLVGGGTILQANDPEIVRRGAGGTAFVLNCSTTLIDLYYESVNGTITRFWPSSSNMSVANIAQSTAQWTDFMEPYLQTAASFATLSSSAQELADKIALAYSKAALSNFAPAVLPAPAEVAQSRTTSLVTRIPAAPLYTLVIANLLFVGAGILLLVIALSASGGETRDIQARLSIVGIVADRFESDLEPKAANTMEEIFEEDIGEKDLRVSFRRSHHGGYVLSTMEANGLARE</sequence>
<feature type="transmembrane region" description="Helical" evidence="1">
    <location>
        <begin position="189"/>
        <end position="210"/>
    </location>
</feature>
<evidence type="ECO:0000313" key="2">
    <source>
        <dbReference type="EMBL" id="WPH00014.1"/>
    </source>
</evidence>
<dbReference type="EMBL" id="CP138583">
    <property type="protein sequence ID" value="WPH00014.1"/>
    <property type="molecule type" value="Genomic_DNA"/>
</dbReference>
<evidence type="ECO:0000313" key="3">
    <source>
        <dbReference type="Proteomes" id="UP001303373"/>
    </source>
</evidence>
<keyword evidence="1" id="KW-1133">Transmembrane helix</keyword>
<reference evidence="2 3" key="1">
    <citation type="submission" date="2023-11" db="EMBL/GenBank/DDBJ databases">
        <title>An acidophilic fungus is an integral part of prey digestion in a carnivorous sundew plant.</title>
        <authorList>
            <person name="Tsai I.J."/>
        </authorList>
    </citation>
    <scope>NUCLEOTIDE SEQUENCE [LARGE SCALE GENOMIC DNA]</scope>
    <source>
        <strain evidence="2">169a</strain>
    </source>
</reference>
<proteinExistence type="predicted"/>
<keyword evidence="1" id="KW-0472">Membrane</keyword>
<gene>
    <name evidence="2" type="ORF">R9X50_00283700</name>
</gene>
<feature type="transmembrane region" description="Helical" evidence="1">
    <location>
        <begin position="104"/>
        <end position="128"/>
    </location>
</feature>
<evidence type="ECO:0000256" key="1">
    <source>
        <dbReference type="SAM" id="Phobius"/>
    </source>
</evidence>
<dbReference type="Proteomes" id="UP001303373">
    <property type="component" value="Chromosome 4"/>
</dbReference>
<feature type="transmembrane region" description="Helical" evidence="1">
    <location>
        <begin position="542"/>
        <end position="564"/>
    </location>
</feature>
<accession>A0AAQ3R700</accession>
<organism evidence="2 3">
    <name type="scientific">Acrodontium crateriforme</name>
    <dbReference type="NCBI Taxonomy" id="150365"/>
    <lineage>
        <taxon>Eukaryota</taxon>
        <taxon>Fungi</taxon>
        <taxon>Dikarya</taxon>
        <taxon>Ascomycota</taxon>
        <taxon>Pezizomycotina</taxon>
        <taxon>Dothideomycetes</taxon>
        <taxon>Dothideomycetidae</taxon>
        <taxon>Mycosphaerellales</taxon>
        <taxon>Teratosphaeriaceae</taxon>
        <taxon>Acrodontium</taxon>
    </lineage>
</organism>
<name>A0AAQ3R700_9PEZI</name>
<feature type="transmembrane region" description="Helical" evidence="1">
    <location>
        <begin position="46"/>
        <end position="71"/>
    </location>
</feature>
<keyword evidence="1" id="KW-0812">Transmembrane</keyword>